<protein>
    <recommendedName>
        <fullName evidence="3">Dihydroxy-acid/6-phosphogluconate dehydratase N-terminal domain-containing protein</fullName>
    </recommendedName>
</protein>
<proteinExistence type="inferred from homology"/>
<dbReference type="EMBL" id="AP022360">
    <property type="protein sequence ID" value="BBU87095.1"/>
    <property type="molecule type" value="Genomic_DNA"/>
</dbReference>
<reference evidence="4 5" key="1">
    <citation type="submission" date="2020-01" db="EMBL/GenBank/DDBJ databases">
        <title>Dynamics of blaIMP-6 dissemination in carbapenem resistant Enterobacteriacea isolated from regional surveillance in Osaka, Japan.</title>
        <authorList>
            <person name="Abe R."/>
            <person name="Akeda Y."/>
            <person name="Sugawara Y."/>
            <person name="Yamamoto N."/>
            <person name="Tomono K."/>
            <person name="Takeuchi D."/>
            <person name="Kawahara R."/>
            <person name="Hamada S."/>
        </authorList>
    </citation>
    <scope>NUCLEOTIDE SEQUENCE [LARGE SCALE GENOMIC DNA]</scope>
    <source>
        <strain evidence="4 5">E300</strain>
    </source>
</reference>
<evidence type="ECO:0000259" key="3">
    <source>
        <dbReference type="Pfam" id="PF00920"/>
    </source>
</evidence>
<dbReference type="Proteomes" id="UP000467488">
    <property type="component" value="Chromosome"/>
</dbReference>
<dbReference type="AlphaFoldDB" id="A0A8S0G1V1"/>
<dbReference type="InterPro" id="IPR037237">
    <property type="entry name" value="IlvD/EDD_N"/>
</dbReference>
<evidence type="ECO:0000313" key="5">
    <source>
        <dbReference type="Proteomes" id="UP000467488"/>
    </source>
</evidence>
<dbReference type="PANTHER" id="PTHR43661:SF3">
    <property type="entry name" value="D-XYLONATE DEHYDRATASE YAGF-RELATED"/>
    <property type="match status" value="1"/>
</dbReference>
<evidence type="ECO:0000256" key="2">
    <source>
        <dbReference type="ARBA" id="ARBA00023239"/>
    </source>
</evidence>
<accession>A0A8S0G1V1</accession>
<organism evidence="4 5">
    <name type="scientific">Escherichia coli</name>
    <dbReference type="NCBI Taxonomy" id="562"/>
    <lineage>
        <taxon>Bacteria</taxon>
        <taxon>Pseudomonadati</taxon>
        <taxon>Pseudomonadota</taxon>
        <taxon>Gammaproteobacteria</taxon>
        <taxon>Enterobacterales</taxon>
        <taxon>Enterobacteriaceae</taxon>
        <taxon>Escherichia</taxon>
    </lineage>
</organism>
<evidence type="ECO:0000313" key="4">
    <source>
        <dbReference type="EMBL" id="BBU87095.1"/>
    </source>
</evidence>
<dbReference type="SUPFAM" id="SSF143975">
    <property type="entry name" value="IlvD/EDD N-terminal domain-like"/>
    <property type="match status" value="1"/>
</dbReference>
<evidence type="ECO:0000256" key="1">
    <source>
        <dbReference type="ARBA" id="ARBA00006486"/>
    </source>
</evidence>
<gene>
    <name evidence="4" type="ORF">EIMP300_84950</name>
</gene>
<dbReference type="PANTHER" id="PTHR43661">
    <property type="entry name" value="D-XYLONATE DEHYDRATASE"/>
    <property type="match status" value="1"/>
</dbReference>
<comment type="similarity">
    <text evidence="1">Belongs to the IlvD/Edd family.</text>
</comment>
<dbReference type="InterPro" id="IPR000581">
    <property type="entry name" value="ILV_EDD_N"/>
</dbReference>
<dbReference type="Pfam" id="PF00920">
    <property type="entry name" value="ILVD_EDD_N"/>
    <property type="match status" value="1"/>
</dbReference>
<dbReference type="GO" id="GO:0005829">
    <property type="term" value="C:cytosol"/>
    <property type="evidence" value="ECO:0007669"/>
    <property type="project" value="TreeGrafter"/>
</dbReference>
<dbReference type="GO" id="GO:0016836">
    <property type="term" value="F:hydro-lyase activity"/>
    <property type="evidence" value="ECO:0007669"/>
    <property type="project" value="TreeGrafter"/>
</dbReference>
<keyword evidence="2" id="KW-0456">Lyase</keyword>
<name>A0A8S0G1V1_ECOLX</name>
<sequence>MQTIGARFANGELSLQDARRAGCKACASSGGGCQFLGTAGTSQVVAEGLGLAIPHSALAPSGEPVWREISRVARASARAALNLSQKGITTREILTDKAIENAMTVHAAFGGSTNLLLHIPAIAHQAGCHIPTVDDWIRINKRVPRLVSVLPNGPVYHPTVNAFMAGGVPEVMLHLR</sequence>
<feature type="domain" description="Dihydroxy-acid/6-phosphogluconate dehydratase N-terminal" evidence="3">
    <location>
        <begin position="7"/>
        <end position="175"/>
    </location>
</feature>